<dbReference type="InterPro" id="IPR019405">
    <property type="entry name" value="Lactonase_7-beta_prop"/>
</dbReference>
<dbReference type="Gene3D" id="2.130.10.10">
    <property type="entry name" value="YVTN repeat-like/Quinoprotein amine dehydrogenase"/>
    <property type="match status" value="1"/>
</dbReference>
<dbReference type="HOGENOM" id="CLU_038716_5_1_0"/>
<dbReference type="InterPro" id="IPR011048">
    <property type="entry name" value="Haem_d1_sf"/>
</dbReference>
<comment type="similarity">
    <text evidence="1">Belongs to the cycloisomerase 2 family.</text>
</comment>
<reference evidence="4 5" key="1">
    <citation type="journal article" date="2009" name="Stand. Genomic Sci.">
        <title>Complete genome sequence of Pirellula staleyi type strain (ATCC 27377).</title>
        <authorList>
            <person name="Clum A."/>
            <person name="Tindall B.J."/>
            <person name="Sikorski J."/>
            <person name="Ivanova N."/>
            <person name="Mavrommatis K."/>
            <person name="Lucas S."/>
            <person name="Glavina del Rio T."/>
            <person name="Nolan M."/>
            <person name="Chen F."/>
            <person name="Tice H."/>
            <person name="Pitluck S."/>
            <person name="Cheng J.F."/>
            <person name="Chertkov O."/>
            <person name="Brettin T."/>
            <person name="Han C."/>
            <person name="Detter J.C."/>
            <person name="Kuske C."/>
            <person name="Bruce D."/>
            <person name="Goodwin L."/>
            <person name="Ovchinikova G."/>
            <person name="Pati A."/>
            <person name="Mikhailova N."/>
            <person name="Chen A."/>
            <person name="Palaniappan K."/>
            <person name="Land M."/>
            <person name="Hauser L."/>
            <person name="Chang Y.J."/>
            <person name="Jeffries C.D."/>
            <person name="Chain P."/>
            <person name="Rohde M."/>
            <person name="Goker M."/>
            <person name="Bristow J."/>
            <person name="Eisen J.A."/>
            <person name="Markowitz V."/>
            <person name="Hugenholtz P."/>
            <person name="Kyrpides N.C."/>
            <person name="Klenk H.P."/>
            <person name="Lapidus A."/>
        </authorList>
    </citation>
    <scope>NUCLEOTIDE SEQUENCE [LARGE SCALE GENOMIC DNA]</scope>
    <source>
        <strain evidence="5">ATCC 27377 / DSM 6068 / ICPB 4128</strain>
    </source>
</reference>
<evidence type="ECO:0000256" key="3">
    <source>
        <dbReference type="SAM" id="SignalP"/>
    </source>
</evidence>
<dbReference type="GO" id="GO:0017057">
    <property type="term" value="F:6-phosphogluconolactonase activity"/>
    <property type="evidence" value="ECO:0007669"/>
    <property type="project" value="UniProtKB-EC"/>
</dbReference>
<feature type="chain" id="PRO_5003036299" evidence="3">
    <location>
        <begin position="28"/>
        <end position="387"/>
    </location>
</feature>
<gene>
    <name evidence="4" type="ordered locus">Psta_1125</name>
</gene>
<protein>
    <submittedName>
        <fullName evidence="4">6-phosphogluconolactonase</fullName>
        <ecNumber evidence="4">3.1.1.31</ecNumber>
    </submittedName>
</protein>
<keyword evidence="4" id="KW-0378">Hydrolase</keyword>
<evidence type="ECO:0000256" key="1">
    <source>
        <dbReference type="ARBA" id="ARBA00005564"/>
    </source>
</evidence>
<dbReference type="AlphaFoldDB" id="D2R8Y1"/>
<name>D2R8Y1_PIRSD</name>
<dbReference type="GO" id="GO:0005829">
    <property type="term" value="C:cytosol"/>
    <property type="evidence" value="ECO:0007669"/>
    <property type="project" value="TreeGrafter"/>
</dbReference>
<dbReference type="FunFam" id="2.130.10.10:FF:000306">
    <property type="entry name" value="3-carboxymuconate cyclase"/>
    <property type="match status" value="1"/>
</dbReference>
<evidence type="ECO:0000256" key="2">
    <source>
        <dbReference type="ARBA" id="ARBA00022526"/>
    </source>
</evidence>
<evidence type="ECO:0000313" key="4">
    <source>
        <dbReference type="EMBL" id="ADB15808.1"/>
    </source>
</evidence>
<keyword evidence="2" id="KW-0119">Carbohydrate metabolism</keyword>
<evidence type="ECO:0000313" key="5">
    <source>
        <dbReference type="Proteomes" id="UP000001887"/>
    </source>
</evidence>
<accession>D2R8Y1</accession>
<dbReference type="PANTHER" id="PTHR30344">
    <property type="entry name" value="6-PHOSPHOGLUCONOLACTONASE-RELATED"/>
    <property type="match status" value="1"/>
</dbReference>
<dbReference type="Proteomes" id="UP000001887">
    <property type="component" value="Chromosome"/>
</dbReference>
<keyword evidence="5" id="KW-1185">Reference proteome</keyword>
<dbReference type="EC" id="3.1.1.31" evidence="4"/>
<dbReference type="KEGG" id="psl:Psta_1125"/>
<dbReference type="SUPFAM" id="SSF51004">
    <property type="entry name" value="C-terminal (heme d1) domain of cytochrome cd1-nitrite reductase"/>
    <property type="match status" value="1"/>
</dbReference>
<dbReference type="eggNOG" id="COG2706">
    <property type="taxonomic scope" value="Bacteria"/>
</dbReference>
<feature type="signal peptide" evidence="3">
    <location>
        <begin position="1"/>
        <end position="27"/>
    </location>
</feature>
<dbReference type="InterPro" id="IPR050282">
    <property type="entry name" value="Cycloisomerase_2"/>
</dbReference>
<organism evidence="4 5">
    <name type="scientific">Pirellula staleyi (strain ATCC 27377 / DSM 6068 / ICPB 4128)</name>
    <name type="common">Pirella staleyi</name>
    <dbReference type="NCBI Taxonomy" id="530564"/>
    <lineage>
        <taxon>Bacteria</taxon>
        <taxon>Pseudomonadati</taxon>
        <taxon>Planctomycetota</taxon>
        <taxon>Planctomycetia</taxon>
        <taxon>Pirellulales</taxon>
        <taxon>Pirellulaceae</taxon>
        <taxon>Pirellula</taxon>
    </lineage>
</organism>
<dbReference type="OrthoDB" id="9790815at2"/>
<keyword evidence="3" id="KW-0732">Signal</keyword>
<dbReference type="EMBL" id="CP001848">
    <property type="protein sequence ID" value="ADB15808.1"/>
    <property type="molecule type" value="Genomic_DNA"/>
</dbReference>
<dbReference type="PANTHER" id="PTHR30344:SF1">
    <property type="entry name" value="6-PHOSPHOGLUCONOLACTONASE"/>
    <property type="match status" value="1"/>
</dbReference>
<dbReference type="InterPro" id="IPR015943">
    <property type="entry name" value="WD40/YVTN_repeat-like_dom_sf"/>
</dbReference>
<dbReference type="Pfam" id="PF10282">
    <property type="entry name" value="Lactonase"/>
    <property type="match status" value="1"/>
</dbReference>
<keyword evidence="2" id="KW-0313">Glucose metabolism</keyword>
<sequence precursor="true">MLRRFLHLAPQLALGLAAVMLGNVALAEESAKQRLYFGTYTTGNSKGIYTAELDLSTGVVTKPVLVAEAMNASFLAIAPSHKYLYAVGEISEFDGKKVGVVHAYSINKATGELQLLNRQSSAGAGPCHVSVHPQGSYVFAANYGGGSICALPVKDDGSLGEATGFVQHTGSGPNQGRQKEPHAHSINPDAAGKFVFAADLGIDKVLIYKLDPSTGKLVANDPAAGTVPPGSGPRHFAFHPSGKFAYAINELTSTITAYAYDAEKGSLAQIDTISTLPAGFSGNNSTAEIQVHPSGKFVYGSNRGHNSIAIFTVDEKTGKLAAVGHTEGGIDTPRNFGVDPTGQWVIVCNQGGKSAFVYKVNLETGILTRTGEAIEIDAPVCVKFLPL</sequence>
<dbReference type="STRING" id="530564.Psta_1125"/>
<dbReference type="GO" id="GO:0006006">
    <property type="term" value="P:glucose metabolic process"/>
    <property type="evidence" value="ECO:0007669"/>
    <property type="project" value="UniProtKB-KW"/>
</dbReference>
<proteinExistence type="inferred from homology"/>